<proteinExistence type="predicted"/>
<accession>A0A1B7MGZ6</accession>
<reference evidence="1 2" key="1">
    <citation type="submission" date="2016-06" db="EMBL/GenBank/DDBJ databases">
        <title>Comparative genomics of the ectomycorrhizal sister species Rhizopogon vinicolor and Rhizopogon vesiculosus (Basidiomycota: Boletales) reveals a divergence of the mating type B locus.</title>
        <authorList>
            <consortium name="DOE Joint Genome Institute"/>
            <person name="Mujic A.B."/>
            <person name="Kuo A."/>
            <person name="Tritt A."/>
            <person name="Lipzen A."/>
            <person name="Chen C."/>
            <person name="Johnson J."/>
            <person name="Sharma A."/>
            <person name="Barry K."/>
            <person name="Grigoriev I.V."/>
            <person name="Spatafora J.W."/>
        </authorList>
    </citation>
    <scope>NUCLEOTIDE SEQUENCE [LARGE SCALE GENOMIC DNA]</scope>
    <source>
        <strain evidence="1 2">AM-OR11-026</strain>
    </source>
</reference>
<dbReference type="InParanoid" id="A0A1B7MGZ6"/>
<dbReference type="Proteomes" id="UP000092154">
    <property type="component" value="Unassembled WGS sequence"/>
</dbReference>
<dbReference type="EMBL" id="KV449211">
    <property type="protein sequence ID" value="OAX31858.1"/>
    <property type="molecule type" value="Genomic_DNA"/>
</dbReference>
<keyword evidence="2" id="KW-1185">Reference proteome</keyword>
<evidence type="ECO:0000313" key="2">
    <source>
        <dbReference type="Proteomes" id="UP000092154"/>
    </source>
</evidence>
<protein>
    <submittedName>
        <fullName evidence="1">Uncharacterized protein</fullName>
    </submittedName>
</protein>
<sequence length="114" mass="12335">MDDETDDGKWLADGNITDHVALNEVKVLDASGFVKERELPGAPPPNPHESISALCEGRANLLVNQTPDPNSPNPNQVPLRLGQGHRIAEIFTTATIAKLKKCRLPAQTLHQGDP</sequence>
<evidence type="ECO:0000313" key="1">
    <source>
        <dbReference type="EMBL" id="OAX31858.1"/>
    </source>
</evidence>
<name>A0A1B7MGZ6_9AGAM</name>
<dbReference type="AlphaFoldDB" id="A0A1B7MGZ6"/>
<organism evidence="1 2">
    <name type="scientific">Rhizopogon vinicolor AM-OR11-026</name>
    <dbReference type="NCBI Taxonomy" id="1314800"/>
    <lineage>
        <taxon>Eukaryota</taxon>
        <taxon>Fungi</taxon>
        <taxon>Dikarya</taxon>
        <taxon>Basidiomycota</taxon>
        <taxon>Agaricomycotina</taxon>
        <taxon>Agaricomycetes</taxon>
        <taxon>Agaricomycetidae</taxon>
        <taxon>Boletales</taxon>
        <taxon>Suillineae</taxon>
        <taxon>Rhizopogonaceae</taxon>
        <taxon>Rhizopogon</taxon>
    </lineage>
</organism>
<gene>
    <name evidence="1" type="ORF">K503DRAFT_787569</name>
</gene>